<gene>
    <name evidence="2" type="ORF">COEREDRAFT_80375</name>
</gene>
<evidence type="ECO:0000313" key="2">
    <source>
        <dbReference type="EMBL" id="PIA17699.1"/>
    </source>
</evidence>
<reference evidence="2 3" key="1">
    <citation type="journal article" date="2015" name="Genome Biol. Evol.">
        <title>Phylogenomic analyses indicate that early fungi evolved digesting cell walls of algal ancestors of land plants.</title>
        <authorList>
            <person name="Chang Y."/>
            <person name="Wang S."/>
            <person name="Sekimoto S."/>
            <person name="Aerts A.L."/>
            <person name="Choi C."/>
            <person name="Clum A."/>
            <person name="LaButti K.M."/>
            <person name="Lindquist E.A."/>
            <person name="Yee Ngan C."/>
            <person name="Ohm R.A."/>
            <person name="Salamov A.A."/>
            <person name="Grigoriev I.V."/>
            <person name="Spatafora J.W."/>
            <person name="Berbee M.L."/>
        </authorList>
    </citation>
    <scope>NUCLEOTIDE SEQUENCE [LARGE SCALE GENOMIC DNA]</scope>
    <source>
        <strain evidence="2 3">NRRL 1564</strain>
    </source>
</reference>
<proteinExistence type="predicted"/>
<dbReference type="EMBL" id="KZ303493">
    <property type="protein sequence ID" value="PIA17699.1"/>
    <property type="molecule type" value="Genomic_DNA"/>
</dbReference>
<dbReference type="Proteomes" id="UP000242474">
    <property type="component" value="Unassembled WGS sequence"/>
</dbReference>
<sequence length="400" mass="46363">MEKPQHTIFVPEYVNVDDLDKCLQDRVTEFVPIDSKTFDPNAQLKDCAKFIVLEKDYFSAYIGDSAPLKCNYQSRNALMCFMRFNLNASHFNHSFVKIDGLMCKSQLPVHYFVYSKDADCLNQFNITENNTIVEYFEDDEDEDLNKFASIVKGKHACMGSFFIVNKGFDYRAVDVDDVKNIYSFTRVLKYSAISCLAEGTKTIQQLIEEEILRKKERRPNPERLSDFKLRDIDGNEVMDKEKFALEIPRDDDDNTEDGEESADTDNHGVEGIYEGKDWVNINSYMQDGNDHFLSAHPDGGEIFHCVTIDNICYLKCGDKYLYTDPDHEMDYIFVNNGIPTKEKCVQIHYMNDGTIALTRWGGNVFYNCEWVKCSYGAIGLNSDNEELYWREPMKLRIIRL</sequence>
<accession>A0A2G5BFB0</accession>
<dbReference type="OrthoDB" id="5579563at2759"/>
<protein>
    <submittedName>
        <fullName evidence="2">Uncharacterized protein</fullName>
    </submittedName>
</protein>
<feature type="region of interest" description="Disordered" evidence="1">
    <location>
        <begin position="244"/>
        <end position="269"/>
    </location>
</feature>
<keyword evidence="3" id="KW-1185">Reference proteome</keyword>
<name>A0A2G5BFB0_COERN</name>
<dbReference type="AlphaFoldDB" id="A0A2G5BFB0"/>
<evidence type="ECO:0000256" key="1">
    <source>
        <dbReference type="SAM" id="MobiDB-lite"/>
    </source>
</evidence>
<evidence type="ECO:0000313" key="3">
    <source>
        <dbReference type="Proteomes" id="UP000242474"/>
    </source>
</evidence>
<organism evidence="2 3">
    <name type="scientific">Coemansia reversa (strain ATCC 12441 / NRRL 1564)</name>
    <dbReference type="NCBI Taxonomy" id="763665"/>
    <lineage>
        <taxon>Eukaryota</taxon>
        <taxon>Fungi</taxon>
        <taxon>Fungi incertae sedis</taxon>
        <taxon>Zoopagomycota</taxon>
        <taxon>Kickxellomycotina</taxon>
        <taxon>Kickxellomycetes</taxon>
        <taxon>Kickxellales</taxon>
        <taxon>Kickxellaceae</taxon>
        <taxon>Coemansia</taxon>
    </lineage>
</organism>
<feature type="compositionally biased region" description="Acidic residues" evidence="1">
    <location>
        <begin position="249"/>
        <end position="263"/>
    </location>
</feature>